<sequence length="200" mass="23313">MPNQKSYITHKETDELETIEEGGSSVSKEPEPTLEELRERLEKKRILEELAKKGTKQTREHDESIIGVRQEEFMEVEGRLVPTEPEAKAEEVVKGEYNAGVGYIMEDKEKFRSAFVFWFIGGGMVEVTVFGDTKIYTEFKDKLKTFFQRWRKQAAVKVVIKKEKDIKEPRMISPKTWQKLKQKQAELDQIIVEKSPTDLK</sequence>
<organism evidence="2 3">
    <name type="scientific">Ambispora leptoticha</name>
    <dbReference type="NCBI Taxonomy" id="144679"/>
    <lineage>
        <taxon>Eukaryota</taxon>
        <taxon>Fungi</taxon>
        <taxon>Fungi incertae sedis</taxon>
        <taxon>Mucoromycota</taxon>
        <taxon>Glomeromycotina</taxon>
        <taxon>Glomeromycetes</taxon>
        <taxon>Archaeosporales</taxon>
        <taxon>Ambisporaceae</taxon>
        <taxon>Ambispora</taxon>
    </lineage>
</organism>
<evidence type="ECO:0000256" key="1">
    <source>
        <dbReference type="SAM" id="MobiDB-lite"/>
    </source>
</evidence>
<keyword evidence="3" id="KW-1185">Reference proteome</keyword>
<dbReference type="EMBL" id="CAJVPS010014598">
    <property type="protein sequence ID" value="CAG8683278.1"/>
    <property type="molecule type" value="Genomic_DNA"/>
</dbReference>
<name>A0A9N9EP92_9GLOM</name>
<evidence type="ECO:0000313" key="2">
    <source>
        <dbReference type="EMBL" id="CAG8683278.1"/>
    </source>
</evidence>
<dbReference type="AlphaFoldDB" id="A0A9N9EP92"/>
<reference evidence="2" key="1">
    <citation type="submission" date="2021-06" db="EMBL/GenBank/DDBJ databases">
        <authorList>
            <person name="Kallberg Y."/>
            <person name="Tangrot J."/>
            <person name="Rosling A."/>
        </authorList>
    </citation>
    <scope>NUCLEOTIDE SEQUENCE</scope>
    <source>
        <strain evidence="2">FL130A</strain>
    </source>
</reference>
<evidence type="ECO:0000313" key="3">
    <source>
        <dbReference type="Proteomes" id="UP000789508"/>
    </source>
</evidence>
<comment type="caution">
    <text evidence="2">The sequence shown here is derived from an EMBL/GenBank/DDBJ whole genome shotgun (WGS) entry which is preliminary data.</text>
</comment>
<proteinExistence type="predicted"/>
<dbReference type="Proteomes" id="UP000789508">
    <property type="component" value="Unassembled WGS sequence"/>
</dbReference>
<accession>A0A9N9EP92</accession>
<feature type="region of interest" description="Disordered" evidence="1">
    <location>
        <begin position="1"/>
        <end position="35"/>
    </location>
</feature>
<protein>
    <submittedName>
        <fullName evidence="2">9884_t:CDS:1</fullName>
    </submittedName>
</protein>
<gene>
    <name evidence="2" type="ORF">ALEPTO_LOCUS10923</name>
</gene>